<name>A0A239A9S4_9ACTN</name>
<evidence type="ECO:0000313" key="2">
    <source>
        <dbReference type="EMBL" id="SNR92259.1"/>
    </source>
</evidence>
<dbReference type="AlphaFoldDB" id="A0A239A9S4"/>
<keyword evidence="3" id="KW-1185">Reference proteome</keyword>
<accession>A0A239A9S4</accession>
<feature type="region of interest" description="Disordered" evidence="1">
    <location>
        <begin position="1"/>
        <end position="23"/>
    </location>
</feature>
<proteinExistence type="predicted"/>
<evidence type="ECO:0000256" key="1">
    <source>
        <dbReference type="SAM" id="MobiDB-lite"/>
    </source>
</evidence>
<protein>
    <submittedName>
        <fullName evidence="2">Uncharacterized protein</fullName>
    </submittedName>
</protein>
<dbReference type="EMBL" id="FZOD01000001">
    <property type="protein sequence ID" value="SNR92259.1"/>
    <property type="molecule type" value="Genomic_DNA"/>
</dbReference>
<sequence length="47" mass="4883">MCILHQDLESAQSGEPAGSSELPTGAEMILAYLSARPQAEPAGNQGR</sequence>
<organism evidence="2 3">
    <name type="scientific">Streptosporangium subroseum</name>
    <dbReference type="NCBI Taxonomy" id="106412"/>
    <lineage>
        <taxon>Bacteria</taxon>
        <taxon>Bacillati</taxon>
        <taxon>Actinomycetota</taxon>
        <taxon>Actinomycetes</taxon>
        <taxon>Streptosporangiales</taxon>
        <taxon>Streptosporangiaceae</taxon>
        <taxon>Streptosporangium</taxon>
    </lineage>
</organism>
<evidence type="ECO:0000313" key="3">
    <source>
        <dbReference type="Proteomes" id="UP000198282"/>
    </source>
</evidence>
<reference evidence="2 3" key="1">
    <citation type="submission" date="2017-06" db="EMBL/GenBank/DDBJ databases">
        <authorList>
            <person name="Kim H.J."/>
            <person name="Triplett B.A."/>
        </authorList>
    </citation>
    <scope>NUCLEOTIDE SEQUENCE [LARGE SCALE GENOMIC DNA]</scope>
    <source>
        <strain evidence="2 3">CGMCC 4.2132</strain>
    </source>
</reference>
<dbReference type="Proteomes" id="UP000198282">
    <property type="component" value="Unassembled WGS sequence"/>
</dbReference>
<gene>
    <name evidence="2" type="ORF">SAMN05216276_1001231</name>
</gene>